<reference evidence="2" key="1">
    <citation type="journal article" date="2014" name="Front. Microbiol.">
        <title>High frequency of phylogenetically diverse reductive dehalogenase-homologous genes in deep subseafloor sedimentary metagenomes.</title>
        <authorList>
            <person name="Kawai M."/>
            <person name="Futagami T."/>
            <person name="Toyoda A."/>
            <person name="Takaki Y."/>
            <person name="Nishi S."/>
            <person name="Hori S."/>
            <person name="Arai W."/>
            <person name="Tsubouchi T."/>
            <person name="Morono Y."/>
            <person name="Uchiyama I."/>
            <person name="Ito T."/>
            <person name="Fujiyama A."/>
            <person name="Inagaki F."/>
            <person name="Takami H."/>
        </authorList>
    </citation>
    <scope>NUCLEOTIDE SEQUENCE</scope>
    <source>
        <strain evidence="2">Expedition CK06-06</strain>
    </source>
</reference>
<comment type="caution">
    <text evidence="2">The sequence shown here is derived from an EMBL/GenBank/DDBJ whole genome shotgun (WGS) entry which is preliminary data.</text>
</comment>
<feature type="domain" description="GAF" evidence="1">
    <location>
        <begin position="12"/>
        <end position="156"/>
    </location>
</feature>
<dbReference type="InterPro" id="IPR029016">
    <property type="entry name" value="GAF-like_dom_sf"/>
</dbReference>
<evidence type="ECO:0000313" key="2">
    <source>
        <dbReference type="EMBL" id="GAF89208.1"/>
    </source>
</evidence>
<evidence type="ECO:0000259" key="1">
    <source>
        <dbReference type="SMART" id="SM00065"/>
    </source>
</evidence>
<dbReference type="EMBL" id="BARS01012696">
    <property type="protein sequence ID" value="GAF89208.1"/>
    <property type="molecule type" value="Genomic_DNA"/>
</dbReference>
<feature type="non-terminal residue" evidence="2">
    <location>
        <position position="200"/>
    </location>
</feature>
<protein>
    <recommendedName>
        <fullName evidence="1">GAF domain-containing protein</fullName>
    </recommendedName>
</protein>
<dbReference type="InterPro" id="IPR003018">
    <property type="entry name" value="GAF"/>
</dbReference>
<dbReference type="PANTHER" id="PTHR43155">
    <property type="entry name" value="CYCLIC DI-GMP PHOSPHODIESTERASE PA4108-RELATED"/>
    <property type="match status" value="1"/>
</dbReference>
<organism evidence="2">
    <name type="scientific">marine sediment metagenome</name>
    <dbReference type="NCBI Taxonomy" id="412755"/>
    <lineage>
        <taxon>unclassified sequences</taxon>
        <taxon>metagenomes</taxon>
        <taxon>ecological metagenomes</taxon>
    </lineage>
</organism>
<proteinExistence type="predicted"/>
<dbReference type="Gene3D" id="1.10.3210.10">
    <property type="entry name" value="Hypothetical protein af1432"/>
    <property type="match status" value="1"/>
</dbReference>
<feature type="non-terminal residue" evidence="2">
    <location>
        <position position="1"/>
    </location>
</feature>
<name>X0T6T5_9ZZZZ</name>
<dbReference type="PANTHER" id="PTHR43155:SF2">
    <property type="entry name" value="CYCLIC DI-GMP PHOSPHODIESTERASE PA4108"/>
    <property type="match status" value="1"/>
</dbReference>
<accession>X0T6T5</accession>
<dbReference type="Gene3D" id="3.30.450.40">
    <property type="match status" value="1"/>
</dbReference>
<gene>
    <name evidence="2" type="ORF">S01H1_22482</name>
</gene>
<dbReference type="SUPFAM" id="SSF55781">
    <property type="entry name" value="GAF domain-like"/>
    <property type="match status" value="1"/>
</dbReference>
<dbReference type="Pfam" id="PF01590">
    <property type="entry name" value="GAF"/>
    <property type="match status" value="1"/>
</dbReference>
<dbReference type="SMART" id="SM00065">
    <property type="entry name" value="GAF"/>
    <property type="match status" value="1"/>
</dbReference>
<sequence length="200" mass="22442">HRISDHMKVTQEPEKFFRVLCDDLKEVLEAKKLVVLWSDPDDPAHAAQMVASDGEPHLSKTDLDLLWQRTRQEAKHSSGVLIDSNVDGPYTHHWPKPIHNLAGVPIRRGGKFMGALVALNKINKADFDSIDVKLLMSVANESAVYLDNFNLYRDLHDLLLGTLRALTSSIDAKDPYTCGHSERVALISRWLAGRLDLNAD</sequence>
<dbReference type="AlphaFoldDB" id="X0T6T5"/>